<evidence type="ECO:0000256" key="3">
    <source>
        <dbReference type="ARBA" id="ARBA00012954"/>
    </source>
</evidence>
<feature type="binding site" evidence="9">
    <location>
        <position position="202"/>
    </location>
    <ligand>
        <name>substrate</name>
    </ligand>
</feature>
<dbReference type="PANTHER" id="PTHR43750">
    <property type="entry name" value="UDP-GLUCOSE 6-DEHYDROGENASE TUAD"/>
    <property type="match status" value="1"/>
</dbReference>
<dbReference type="Gene3D" id="1.20.5.100">
    <property type="entry name" value="Cytochrome c1, transmembrane anchor, C-terminal"/>
    <property type="match status" value="1"/>
</dbReference>
<comment type="pathway">
    <text evidence="1">Nucleotide-sugar biosynthesis; UDP-alpha-D-glucuronate biosynthesis; UDP-alpha-D-glucuronate from UDP-alpha-D-glucose: step 1/1.</text>
</comment>
<organism evidence="12 13">
    <name type="scientific">Candidatus Beckwithbacteria bacterium RIFCSPHIGHO2_12_FULL_47_17</name>
    <dbReference type="NCBI Taxonomy" id="1797460"/>
    <lineage>
        <taxon>Bacteria</taxon>
        <taxon>Candidatus Beckwithiibacteriota</taxon>
    </lineage>
</organism>
<dbReference type="GO" id="GO:0006065">
    <property type="term" value="P:UDP-glucuronate biosynthetic process"/>
    <property type="evidence" value="ECO:0007669"/>
    <property type="project" value="UniProtKB-UniPathway"/>
</dbReference>
<dbReference type="SUPFAM" id="SSF52413">
    <property type="entry name" value="UDP-glucose/GDP-mannose dehydrogenase C-terminal domain"/>
    <property type="match status" value="1"/>
</dbReference>
<dbReference type="STRING" id="1797460.A3E73_01785"/>
<evidence type="ECO:0000256" key="4">
    <source>
        <dbReference type="ARBA" id="ARBA00023002"/>
    </source>
</evidence>
<evidence type="ECO:0000256" key="7">
    <source>
        <dbReference type="PIRNR" id="PIRNR000124"/>
    </source>
</evidence>
<dbReference type="InterPro" id="IPR001732">
    <property type="entry name" value="UDP-Glc/GDP-Man_DH_N"/>
</dbReference>
<feature type="binding site" evidence="10">
    <location>
        <position position="261"/>
    </location>
    <ligand>
        <name>NAD(+)</name>
        <dbReference type="ChEBI" id="CHEBI:57540"/>
    </ligand>
</feature>
<dbReference type="Proteomes" id="UP000176791">
    <property type="component" value="Unassembled WGS sequence"/>
</dbReference>
<dbReference type="InterPro" id="IPR014026">
    <property type="entry name" value="UDP-Glc/GDP-Man_DH_dimer"/>
</dbReference>
<dbReference type="InterPro" id="IPR036291">
    <property type="entry name" value="NAD(P)-bd_dom_sf"/>
</dbReference>
<dbReference type="NCBIfam" id="TIGR03026">
    <property type="entry name" value="NDP-sugDHase"/>
    <property type="match status" value="1"/>
</dbReference>
<dbReference type="SMART" id="SM00984">
    <property type="entry name" value="UDPG_MGDP_dh_C"/>
    <property type="match status" value="1"/>
</dbReference>
<feature type="binding site" evidence="9">
    <location>
        <begin position="247"/>
        <end position="251"/>
    </location>
    <ligand>
        <name>substrate</name>
    </ligand>
</feature>
<comment type="caution">
    <text evidence="12">The sequence shown here is derived from an EMBL/GenBank/DDBJ whole genome shotgun (WGS) entry which is preliminary data.</text>
</comment>
<feature type="binding site" evidence="10">
    <location>
        <position position="86"/>
    </location>
    <ligand>
        <name>NAD(+)</name>
        <dbReference type="ChEBI" id="CHEBI:57540"/>
    </ligand>
</feature>
<dbReference type="GO" id="GO:0003979">
    <property type="term" value="F:UDP-glucose 6-dehydrogenase activity"/>
    <property type="evidence" value="ECO:0007669"/>
    <property type="project" value="UniProtKB-EC"/>
</dbReference>
<feature type="binding site" evidence="10">
    <location>
        <position position="153"/>
    </location>
    <ligand>
        <name>NAD(+)</name>
        <dbReference type="ChEBI" id="CHEBI:57540"/>
    </ligand>
</feature>
<sequence>MKICVLGTGYVGLVTAAVFSELGHEVVGLDIDKTKVASLRQGKIPIYEPGLDQLVSKNLDSGRLSFTTSYPEALNHVEVIFICVGTPPKPDGSYDSRFVYAAAQAIAKDLKNEAVIVIKSTVPPSTSIKVKKIIQRATKVKFSVASVPEFLREGQAVNDALHPSRVVIGTDSKPAENTLVKLHQKLKCPILTMSSESAQLVKYASNAMLATRISFINGMAILADKAGADITDVAKGLGLDPRIGSSFLQAGLGYGGSCFPKDTWALIAFAKTHGYDFKFLKEVDQVNNDQVDYFIDKIKAGLGTFKDKTLTILGLAFKPNTDDLREARSTLVIDKLNQRGALVKAYDPVVKGKYTDAYEALTSSDGLVLVTEWQEFLDLNWNKVKRLMSQPNIFDGRNFFDQEKLKKQGFKYWGIGRS</sequence>
<comment type="catalytic activity">
    <reaction evidence="6 7">
        <text>UDP-alpha-D-glucose + 2 NAD(+) + H2O = UDP-alpha-D-glucuronate + 2 NADH + 3 H(+)</text>
        <dbReference type="Rhea" id="RHEA:23596"/>
        <dbReference type="ChEBI" id="CHEBI:15377"/>
        <dbReference type="ChEBI" id="CHEBI:15378"/>
        <dbReference type="ChEBI" id="CHEBI:57540"/>
        <dbReference type="ChEBI" id="CHEBI:57945"/>
        <dbReference type="ChEBI" id="CHEBI:58052"/>
        <dbReference type="ChEBI" id="CHEBI:58885"/>
        <dbReference type="EC" id="1.1.1.22"/>
    </reaction>
</comment>
<evidence type="ECO:0000256" key="5">
    <source>
        <dbReference type="ARBA" id="ARBA00023027"/>
    </source>
</evidence>
<feature type="binding site" evidence="9">
    <location>
        <position position="255"/>
    </location>
    <ligand>
        <name>substrate</name>
    </ligand>
</feature>
<keyword evidence="5 7" id="KW-0520">NAD</keyword>
<dbReference type="EC" id="1.1.1.22" evidence="3 7"/>
<dbReference type="Pfam" id="PF03721">
    <property type="entry name" value="UDPG_MGDP_dh_N"/>
    <property type="match status" value="1"/>
</dbReference>
<feature type="binding site" evidence="10">
    <location>
        <position position="30"/>
    </location>
    <ligand>
        <name>NAD(+)</name>
        <dbReference type="ChEBI" id="CHEBI:57540"/>
    </ligand>
</feature>
<feature type="binding site" evidence="10">
    <location>
        <position position="35"/>
    </location>
    <ligand>
        <name>NAD(+)</name>
        <dbReference type="ChEBI" id="CHEBI:57540"/>
    </ligand>
</feature>
<dbReference type="PRINTS" id="PR00411">
    <property type="entry name" value="PNDRDTASEI"/>
</dbReference>
<dbReference type="InterPro" id="IPR017476">
    <property type="entry name" value="UDP-Glc/GDP-Man"/>
</dbReference>
<keyword evidence="4 7" id="KW-0560">Oxidoreductase</keyword>
<dbReference type="PIRSF" id="PIRSF500134">
    <property type="entry name" value="UDPglc_DH_bac"/>
    <property type="match status" value="1"/>
</dbReference>
<dbReference type="EMBL" id="MEZN01000003">
    <property type="protein sequence ID" value="OGD57027.1"/>
    <property type="molecule type" value="Genomic_DNA"/>
</dbReference>
<feature type="binding site" evidence="10">
    <location>
        <position position="121"/>
    </location>
    <ligand>
        <name>NAD(+)</name>
        <dbReference type="ChEBI" id="CHEBI:57540"/>
    </ligand>
</feature>
<dbReference type="UniPathway" id="UPA00038">
    <property type="reaction ID" value="UER00491"/>
</dbReference>
<feature type="binding site" evidence="10">
    <location>
        <position position="325"/>
    </location>
    <ligand>
        <name>NAD(+)</name>
        <dbReference type="ChEBI" id="CHEBI:57540"/>
    </ligand>
</feature>
<dbReference type="InterPro" id="IPR008927">
    <property type="entry name" value="6-PGluconate_DH-like_C_sf"/>
</dbReference>
<dbReference type="Gene3D" id="3.40.50.720">
    <property type="entry name" value="NAD(P)-binding Rossmann-like Domain"/>
    <property type="match status" value="2"/>
</dbReference>
<feature type="binding site" evidence="9">
    <location>
        <position position="318"/>
    </location>
    <ligand>
        <name>substrate</name>
    </ligand>
</feature>
<accession>A0A1F5DPD1</accession>
<evidence type="ECO:0000256" key="10">
    <source>
        <dbReference type="PIRSR" id="PIRSR500134-3"/>
    </source>
</evidence>
<dbReference type="SUPFAM" id="SSF51735">
    <property type="entry name" value="NAD(P)-binding Rossmann-fold domains"/>
    <property type="match status" value="1"/>
</dbReference>
<evidence type="ECO:0000256" key="6">
    <source>
        <dbReference type="ARBA" id="ARBA00047473"/>
    </source>
</evidence>
<feature type="binding site" evidence="9">
    <location>
        <begin position="150"/>
        <end position="153"/>
    </location>
    <ligand>
        <name>substrate</name>
    </ligand>
</feature>
<dbReference type="AlphaFoldDB" id="A0A1F5DPD1"/>
<dbReference type="PANTHER" id="PTHR43750:SF3">
    <property type="entry name" value="UDP-GLUCOSE 6-DEHYDROGENASE TUAD"/>
    <property type="match status" value="1"/>
</dbReference>
<dbReference type="InterPro" id="IPR028357">
    <property type="entry name" value="UDPglc_DH_bac"/>
</dbReference>
<evidence type="ECO:0000256" key="9">
    <source>
        <dbReference type="PIRSR" id="PIRSR500134-2"/>
    </source>
</evidence>
<dbReference type="PIRSF" id="PIRSF000124">
    <property type="entry name" value="UDPglc_GDPman_dh"/>
    <property type="match status" value="1"/>
</dbReference>
<dbReference type="Pfam" id="PF03720">
    <property type="entry name" value="UDPG_MGDP_dh_C"/>
    <property type="match status" value="1"/>
</dbReference>
<dbReference type="Pfam" id="PF00984">
    <property type="entry name" value="UDPG_MGDP_dh"/>
    <property type="match status" value="1"/>
</dbReference>
<evidence type="ECO:0000259" key="11">
    <source>
        <dbReference type="SMART" id="SM00984"/>
    </source>
</evidence>
<dbReference type="GO" id="GO:0000271">
    <property type="term" value="P:polysaccharide biosynthetic process"/>
    <property type="evidence" value="ECO:0007669"/>
    <property type="project" value="InterPro"/>
</dbReference>
<reference evidence="12 13" key="1">
    <citation type="journal article" date="2016" name="Nat. Commun.">
        <title>Thousands of microbial genomes shed light on interconnected biogeochemical processes in an aquifer system.</title>
        <authorList>
            <person name="Anantharaman K."/>
            <person name="Brown C.T."/>
            <person name="Hug L.A."/>
            <person name="Sharon I."/>
            <person name="Castelle C.J."/>
            <person name="Probst A.J."/>
            <person name="Thomas B.C."/>
            <person name="Singh A."/>
            <person name="Wilkins M.J."/>
            <person name="Karaoz U."/>
            <person name="Brodie E.L."/>
            <person name="Williams K.H."/>
            <person name="Hubbard S.S."/>
            <person name="Banfield J.F."/>
        </authorList>
    </citation>
    <scope>NUCLEOTIDE SEQUENCE [LARGE SCALE GENOMIC DNA]</scope>
</reference>
<feature type="domain" description="UDP-glucose/GDP-mannose dehydrogenase C-terminal" evidence="11">
    <location>
        <begin position="311"/>
        <end position="402"/>
    </location>
</feature>
<protein>
    <recommendedName>
        <fullName evidence="3 7">UDP-glucose 6-dehydrogenase</fullName>
        <ecNumber evidence="3 7">1.1.1.22</ecNumber>
    </recommendedName>
</protein>
<dbReference type="InterPro" id="IPR014027">
    <property type="entry name" value="UDP-Glc/GDP-Man_DH_C"/>
</dbReference>
<evidence type="ECO:0000313" key="13">
    <source>
        <dbReference type="Proteomes" id="UP000176791"/>
    </source>
</evidence>
<gene>
    <name evidence="12" type="ORF">A3E73_01785</name>
</gene>
<evidence type="ECO:0000256" key="2">
    <source>
        <dbReference type="ARBA" id="ARBA00006601"/>
    </source>
</evidence>
<proteinExistence type="inferred from homology"/>
<dbReference type="GO" id="GO:0051287">
    <property type="term" value="F:NAD binding"/>
    <property type="evidence" value="ECO:0007669"/>
    <property type="project" value="InterPro"/>
</dbReference>
<comment type="similarity">
    <text evidence="2 7">Belongs to the UDP-glucose/GDP-mannose dehydrogenase family.</text>
</comment>
<evidence type="ECO:0000256" key="8">
    <source>
        <dbReference type="PIRSR" id="PIRSR500134-1"/>
    </source>
</evidence>
<dbReference type="InterPro" id="IPR036220">
    <property type="entry name" value="UDP-Glc/GDP-Man_DH_C_sf"/>
</dbReference>
<feature type="active site" description="Nucleophile" evidence="8">
    <location>
        <position position="258"/>
    </location>
</feature>
<dbReference type="SUPFAM" id="SSF48179">
    <property type="entry name" value="6-phosphogluconate dehydrogenase C-terminal domain-like"/>
    <property type="match status" value="1"/>
</dbReference>
<name>A0A1F5DPD1_9BACT</name>
<evidence type="ECO:0000256" key="1">
    <source>
        <dbReference type="ARBA" id="ARBA00004701"/>
    </source>
</evidence>
<evidence type="ECO:0000313" key="12">
    <source>
        <dbReference type="EMBL" id="OGD57027.1"/>
    </source>
</evidence>